<dbReference type="SUPFAM" id="SSF144091">
    <property type="entry name" value="Rhomboid-like"/>
    <property type="match status" value="1"/>
</dbReference>
<name>W7A9F8_9APIC</name>
<dbReference type="GO" id="GO:0004252">
    <property type="term" value="F:serine-type endopeptidase activity"/>
    <property type="evidence" value="ECO:0007669"/>
    <property type="project" value="InterPro"/>
</dbReference>
<feature type="region of interest" description="Disordered" evidence="11">
    <location>
        <begin position="1"/>
        <end position="289"/>
    </location>
</feature>
<keyword evidence="5 10" id="KW-0812">Transmembrane</keyword>
<evidence type="ECO:0000256" key="7">
    <source>
        <dbReference type="ARBA" id="ARBA00022825"/>
    </source>
</evidence>
<protein>
    <recommendedName>
        <fullName evidence="10">Rhomboid-like protease</fullName>
        <ecNumber evidence="10">3.4.21.105</ecNumber>
    </recommendedName>
</protein>
<dbReference type="EMBL" id="KI965476">
    <property type="protein sequence ID" value="EUD65774.1"/>
    <property type="molecule type" value="Genomic_DNA"/>
</dbReference>
<evidence type="ECO:0000313" key="13">
    <source>
        <dbReference type="EMBL" id="EUD65774.1"/>
    </source>
</evidence>
<keyword evidence="7 10" id="KW-0720">Serine protease</keyword>
<feature type="compositionally biased region" description="Basic and acidic residues" evidence="11">
    <location>
        <begin position="152"/>
        <end position="164"/>
    </location>
</feature>
<feature type="transmembrane region" description="Helical" evidence="10">
    <location>
        <begin position="805"/>
        <end position="830"/>
    </location>
</feature>
<reference evidence="13 14" key="1">
    <citation type="submission" date="2013-02" db="EMBL/GenBank/DDBJ databases">
        <title>The Genome Sequence of Plasmodium inui San Antonio 1.</title>
        <authorList>
            <consortium name="The Broad Institute Genome Sequencing Platform"/>
            <consortium name="The Broad Institute Genome Sequencing Center for Infectious Disease"/>
            <person name="Neafsey D."/>
            <person name="Cheeseman I."/>
            <person name="Volkman S."/>
            <person name="Adams J."/>
            <person name="Walker B."/>
            <person name="Young S.K."/>
            <person name="Zeng Q."/>
            <person name="Gargeya S."/>
            <person name="Fitzgerald M."/>
            <person name="Haas B."/>
            <person name="Abouelleil A."/>
            <person name="Alvarado L."/>
            <person name="Arachchi H.M."/>
            <person name="Berlin A.M."/>
            <person name="Chapman S.B."/>
            <person name="Dewar J."/>
            <person name="Goldberg J."/>
            <person name="Griggs A."/>
            <person name="Gujja S."/>
            <person name="Hansen M."/>
            <person name="Howarth C."/>
            <person name="Imamovic A."/>
            <person name="Larimer J."/>
            <person name="McCowan C."/>
            <person name="Murphy C."/>
            <person name="Neiman D."/>
            <person name="Pearson M."/>
            <person name="Priest M."/>
            <person name="Roberts A."/>
            <person name="Saif S."/>
            <person name="Shea T."/>
            <person name="Sisk P."/>
            <person name="Sykes S."/>
            <person name="Wortman J."/>
            <person name="Nusbaum C."/>
            <person name="Birren B."/>
        </authorList>
    </citation>
    <scope>NUCLEOTIDE SEQUENCE [LARGE SCALE GENOMIC DNA]</scope>
    <source>
        <strain evidence="13 14">San Antonio 1</strain>
    </source>
</reference>
<feature type="domain" description="Peptidase S54 rhomboid" evidence="12">
    <location>
        <begin position="654"/>
        <end position="794"/>
    </location>
</feature>
<organism evidence="13 14">
    <name type="scientific">Plasmodium inui San Antonio 1</name>
    <dbReference type="NCBI Taxonomy" id="1237626"/>
    <lineage>
        <taxon>Eukaryota</taxon>
        <taxon>Sar</taxon>
        <taxon>Alveolata</taxon>
        <taxon>Apicomplexa</taxon>
        <taxon>Aconoidasida</taxon>
        <taxon>Haemosporida</taxon>
        <taxon>Plasmodiidae</taxon>
        <taxon>Plasmodium</taxon>
        <taxon>Plasmodium (Plasmodium)</taxon>
    </lineage>
</organism>
<sequence>MENNKSGENAKSFLDSKDKRGKMDDDDDDDDKKKKHDKDKQNGNHKNSRGTAQREKDGKNNNTKRGGHDDDRGQMNGGGKNSDKNGDPKVGAPADDSNLNNDSATPMTSNPPMTSNAPMTSNPPMNSIPPKTPNVTKRKERKNKSISLSDTSARHSKDKGDKAQHKQGSAESVERRKREAKNVKYVKDAKNAIHVKDAEKAKHEHGEEEEQEEEEEGEEEDDTEDDEEDDDEEDDDDEEEDDDDEEDDEDEEDDDDEENEDEEKRKSNDINKVQSRKKEKHPKSEPFNLDYSNTIQFYNFLTDKNKEKKDKNSSSKQERYRCSNLKKEKKLKMSHTYEELLSDHHDYTSLKVNYKINKKSHYDKTKKRPHMSIFISENKERTLNRSSICTDNARFINFLNDNEKNAHYFKNRKRFKSRRTTQKKATIKIKGKNETKETLDNYILNVNEKSKYNEIMSSENVDKVKMPLKYYPAGKETDEAYVSELQDAEQKKQMKDEERQKNYASTVEEEKKIIKEKSKVKSSIQSNRKFSIFQRKALRKRKEKIIIFLNHNYSACENGQFNDHFYRTIHKNDLENLEEERIYIDTNKENTIKKIIYRIFPQFSIFSLILYVTFIQWVIFILLISMKSDLTLTPSNDSLKNFGSNFPHNIFKKAEFYRLFTSLFLHSNFNHICANTYVQLTVGFLLEYLYGTYVVFLVYVFTGVFGIILSSPLTYCYSTTESSSSSSGIIGIFFSEILMMTNFNVDKISISMHLFCFFLLLLFLKFSLNTVSINIYSHFFGFLGGFLIGIILKRNQLKYFLKNNLLIQILSLVFLIVSLAAAIFISTYVVQSCPN</sequence>
<dbReference type="InterPro" id="IPR002610">
    <property type="entry name" value="Peptidase_S54_rhomboid-like"/>
</dbReference>
<keyword evidence="4 10" id="KW-0645">Protease</keyword>
<evidence type="ECO:0000256" key="9">
    <source>
        <dbReference type="ARBA" id="ARBA00023136"/>
    </source>
</evidence>
<dbReference type="OrthoDB" id="418595at2759"/>
<keyword evidence="14" id="KW-1185">Reference proteome</keyword>
<gene>
    <name evidence="13" type="ORF">C922_03757</name>
</gene>
<evidence type="ECO:0000256" key="10">
    <source>
        <dbReference type="RuleBase" id="RU362115"/>
    </source>
</evidence>
<keyword evidence="9 10" id="KW-0472">Membrane</keyword>
<dbReference type="GeneID" id="20039031"/>
<evidence type="ECO:0000256" key="1">
    <source>
        <dbReference type="ARBA" id="ARBA00000156"/>
    </source>
</evidence>
<feature type="compositionally biased region" description="Basic and acidic residues" evidence="11">
    <location>
        <begin position="14"/>
        <end position="23"/>
    </location>
</feature>
<evidence type="ECO:0000256" key="6">
    <source>
        <dbReference type="ARBA" id="ARBA00022801"/>
    </source>
</evidence>
<dbReference type="EC" id="3.4.21.105" evidence="10"/>
<dbReference type="InterPro" id="IPR022764">
    <property type="entry name" value="Peptidase_S54_rhomboid_dom"/>
</dbReference>
<evidence type="ECO:0000256" key="2">
    <source>
        <dbReference type="ARBA" id="ARBA00004141"/>
    </source>
</evidence>
<comment type="catalytic activity">
    <reaction evidence="1 10">
        <text>Cleaves type-1 transmembrane domains using a catalytic dyad composed of serine and histidine that are contributed by different transmembrane domains.</text>
        <dbReference type="EC" id="3.4.21.105"/>
    </reaction>
</comment>
<evidence type="ECO:0000256" key="5">
    <source>
        <dbReference type="ARBA" id="ARBA00022692"/>
    </source>
</evidence>
<dbReference type="Gene3D" id="1.20.1540.10">
    <property type="entry name" value="Rhomboid-like"/>
    <property type="match status" value="1"/>
</dbReference>
<dbReference type="AlphaFoldDB" id="W7A9F8"/>
<comment type="function">
    <text evidence="10">Serine protease involved in intramembrane proteolysis.</text>
</comment>
<proteinExistence type="inferred from homology"/>
<evidence type="ECO:0000256" key="11">
    <source>
        <dbReference type="SAM" id="MobiDB-lite"/>
    </source>
</evidence>
<dbReference type="PANTHER" id="PTHR22936">
    <property type="entry name" value="RHOMBOID-RELATED"/>
    <property type="match status" value="1"/>
</dbReference>
<evidence type="ECO:0000259" key="12">
    <source>
        <dbReference type="Pfam" id="PF01694"/>
    </source>
</evidence>
<dbReference type="GO" id="GO:0006508">
    <property type="term" value="P:proteolysis"/>
    <property type="evidence" value="ECO:0007669"/>
    <property type="project" value="UniProtKB-KW"/>
</dbReference>
<dbReference type="PANTHER" id="PTHR22936:SF69">
    <property type="entry name" value="RHOMBOID-LIKE PROTEIN"/>
    <property type="match status" value="1"/>
</dbReference>
<comment type="similarity">
    <text evidence="3 10">Belongs to the peptidase S54 family.</text>
</comment>
<feature type="transmembrane region" description="Helical" evidence="10">
    <location>
        <begin position="688"/>
        <end position="708"/>
    </location>
</feature>
<feature type="transmembrane region" description="Helical" evidence="10">
    <location>
        <begin position="775"/>
        <end position="793"/>
    </location>
</feature>
<evidence type="ECO:0000256" key="4">
    <source>
        <dbReference type="ARBA" id="ARBA00022670"/>
    </source>
</evidence>
<feature type="compositionally biased region" description="Basic and acidic residues" evidence="11">
    <location>
        <begin position="172"/>
        <end position="206"/>
    </location>
</feature>
<dbReference type="InterPro" id="IPR035952">
    <property type="entry name" value="Rhomboid-like_sf"/>
</dbReference>
<dbReference type="VEuPathDB" id="PlasmoDB:C922_03757"/>
<dbReference type="Proteomes" id="UP000030640">
    <property type="component" value="Unassembled WGS sequence"/>
</dbReference>
<comment type="subcellular location">
    <subcellularLocation>
        <location evidence="2 10">Membrane</location>
        <topology evidence="2 10">Multi-pass membrane protein</topology>
    </subcellularLocation>
</comment>
<comment type="caution">
    <text evidence="10">Lacks conserved residue(s) required for the propagation of feature annotation.</text>
</comment>
<feature type="transmembrane region" description="Helical" evidence="10">
    <location>
        <begin position="752"/>
        <end position="769"/>
    </location>
</feature>
<keyword evidence="6 10" id="KW-0378">Hydrolase</keyword>
<evidence type="ECO:0000256" key="8">
    <source>
        <dbReference type="ARBA" id="ARBA00022989"/>
    </source>
</evidence>
<feature type="transmembrane region" description="Helical" evidence="10">
    <location>
        <begin position="603"/>
        <end position="624"/>
    </location>
</feature>
<feature type="compositionally biased region" description="Polar residues" evidence="11">
    <location>
        <begin position="97"/>
        <end position="125"/>
    </location>
</feature>
<evidence type="ECO:0000313" key="14">
    <source>
        <dbReference type="Proteomes" id="UP000030640"/>
    </source>
</evidence>
<dbReference type="GO" id="GO:0016020">
    <property type="term" value="C:membrane"/>
    <property type="evidence" value="ECO:0007669"/>
    <property type="project" value="UniProtKB-SubCell"/>
</dbReference>
<feature type="compositionally biased region" description="Acidic residues" evidence="11">
    <location>
        <begin position="207"/>
        <end position="261"/>
    </location>
</feature>
<keyword evidence="8 10" id="KW-1133">Transmembrane helix</keyword>
<dbReference type="RefSeq" id="XP_008817568.1">
    <property type="nucleotide sequence ID" value="XM_008819346.1"/>
</dbReference>
<accession>W7A9F8</accession>
<dbReference type="Pfam" id="PF01694">
    <property type="entry name" value="Rhomboid"/>
    <property type="match status" value="1"/>
</dbReference>
<evidence type="ECO:0000256" key="3">
    <source>
        <dbReference type="ARBA" id="ARBA00009045"/>
    </source>
</evidence>